<evidence type="ECO:0000256" key="3">
    <source>
        <dbReference type="ARBA" id="ARBA00022475"/>
    </source>
</evidence>
<sequence>MIFFTLEFAIVFLLFFCLYWGLKYVGRIYQNALLLLFNYAILLWINPYFGLVVAIYTLVIYLFSSLIYLYETRVMLTLSLGLVVLNLSFFKYFASIKDSFDMIFMLVGLDVIDINILFPLGLSFYTFASITYLVSVSKTRKMASLFSLATFLSFFPTFISGPIMRSEFFFSQLHKERHLGKTSLIFTLILFGLFKKVLCASYLQTYSDSILQNPADYSSLTLLLGIYAYAVRLYCDFSGYVDLVSAFALMLGFSLPQNFNMPYAARNIKDFWGRWHISLSLFIRDYIYIPLGGNKKGFFLAQIFVLISFGLSGIWHGNTYNFLIWGLLHGFGTICFNCMRALKLSIPIPYVSAFITFHFVTFAWVFFYYPNLEDALFYLESFMLNSTKPFLNTEILLCILCAILFVLYRPLCENMERRFSIFFYKMPFILQPFVFACCLIVIIGFGPSGIPNFIYAGF</sequence>
<evidence type="ECO:0000256" key="2">
    <source>
        <dbReference type="ARBA" id="ARBA00010323"/>
    </source>
</evidence>
<dbReference type="InterPro" id="IPR024194">
    <property type="entry name" value="Ac/AlaTfrase_AlgI/DltB"/>
</dbReference>
<dbReference type="AlphaFoldDB" id="A0A4V6I5R7"/>
<keyword evidence="4" id="KW-0812">Transmembrane</keyword>
<dbReference type="GO" id="GO:0005886">
    <property type="term" value="C:plasma membrane"/>
    <property type="evidence" value="ECO:0007669"/>
    <property type="project" value="UniProtKB-SubCell"/>
</dbReference>
<dbReference type="PIRSF" id="PIRSF016636">
    <property type="entry name" value="AlgI_DltB"/>
    <property type="match status" value="1"/>
</dbReference>
<dbReference type="GO" id="GO:0016746">
    <property type="term" value="F:acyltransferase activity"/>
    <property type="evidence" value="ECO:0007669"/>
    <property type="project" value="UniProtKB-KW"/>
</dbReference>
<dbReference type="Pfam" id="PF03062">
    <property type="entry name" value="MBOAT"/>
    <property type="match status" value="1"/>
</dbReference>
<dbReference type="PANTHER" id="PTHR13285">
    <property type="entry name" value="ACYLTRANSFERASE"/>
    <property type="match status" value="1"/>
</dbReference>
<reference evidence="8 9" key="1">
    <citation type="journal article" date="2014" name="Genome Announc.">
        <title>Draft genome sequences of eight enterohepatic helicobacter species isolated from both laboratory and wild rodents.</title>
        <authorList>
            <person name="Sheh A."/>
            <person name="Shen Z."/>
            <person name="Fox J.G."/>
        </authorList>
    </citation>
    <scope>NUCLEOTIDE SEQUENCE [LARGE SCALE GENOMIC DNA]</scope>
    <source>
        <strain evidence="8 9">ATCC 49320</strain>
    </source>
</reference>
<dbReference type="InterPro" id="IPR028362">
    <property type="entry name" value="AlgI"/>
</dbReference>
<comment type="subcellular location">
    <subcellularLocation>
        <location evidence="1">Cell membrane</location>
        <topology evidence="1">Multi-pass membrane protein</topology>
    </subcellularLocation>
</comment>
<accession>A0A4V6I5R7</accession>
<evidence type="ECO:0000256" key="4">
    <source>
        <dbReference type="ARBA" id="ARBA00022692"/>
    </source>
</evidence>
<dbReference type="EMBL" id="JRPJ02000038">
    <property type="protein sequence ID" value="TLE08983.1"/>
    <property type="molecule type" value="Genomic_DNA"/>
</dbReference>
<dbReference type="InterPro" id="IPR051085">
    <property type="entry name" value="MB_O-acyltransferase"/>
</dbReference>
<keyword evidence="5" id="KW-1133">Transmembrane helix</keyword>
<protein>
    <submittedName>
        <fullName evidence="8">MBOAT family protein</fullName>
    </submittedName>
</protein>
<evidence type="ECO:0000256" key="6">
    <source>
        <dbReference type="ARBA" id="ARBA00023136"/>
    </source>
</evidence>
<organism evidence="8 9">
    <name type="scientific">Helicobacter bilis</name>
    <dbReference type="NCBI Taxonomy" id="37372"/>
    <lineage>
        <taxon>Bacteria</taxon>
        <taxon>Pseudomonadati</taxon>
        <taxon>Campylobacterota</taxon>
        <taxon>Epsilonproteobacteria</taxon>
        <taxon>Campylobacterales</taxon>
        <taxon>Helicobacteraceae</taxon>
        <taxon>Helicobacter</taxon>
    </lineage>
</organism>
<dbReference type="PIRSF" id="PIRSF500217">
    <property type="entry name" value="AlgI"/>
    <property type="match status" value="1"/>
</dbReference>
<evidence type="ECO:0000256" key="5">
    <source>
        <dbReference type="ARBA" id="ARBA00022989"/>
    </source>
</evidence>
<keyword evidence="7" id="KW-0012">Acyltransferase</keyword>
<comment type="similarity">
    <text evidence="2 7">Belongs to the membrane-bound acyltransferase family.</text>
</comment>
<evidence type="ECO:0000256" key="7">
    <source>
        <dbReference type="PIRNR" id="PIRNR016636"/>
    </source>
</evidence>
<comment type="caution">
    <text evidence="8">The sequence shown here is derived from an EMBL/GenBank/DDBJ whole genome shotgun (WGS) entry which is preliminary data.</text>
</comment>
<keyword evidence="6 7" id="KW-0472">Membrane</keyword>
<evidence type="ECO:0000256" key="1">
    <source>
        <dbReference type="ARBA" id="ARBA00004651"/>
    </source>
</evidence>
<name>A0A4V6I5R7_9HELI</name>
<dbReference type="RefSeq" id="WP_034562599.1">
    <property type="nucleotide sequence ID" value="NZ_CAMCCI010000127.1"/>
</dbReference>
<keyword evidence="3 7" id="KW-1003">Cell membrane</keyword>
<dbReference type="PANTHER" id="PTHR13285:SF18">
    <property type="entry name" value="PROTEIN-CYSTEINE N-PALMITOYLTRANSFERASE RASP"/>
    <property type="match status" value="1"/>
</dbReference>
<dbReference type="InterPro" id="IPR004299">
    <property type="entry name" value="MBOAT_fam"/>
</dbReference>
<evidence type="ECO:0000313" key="8">
    <source>
        <dbReference type="EMBL" id="TLE08983.1"/>
    </source>
</evidence>
<keyword evidence="7" id="KW-0808">Transferase</keyword>
<gene>
    <name evidence="8" type="ORF">LS79_008870</name>
</gene>
<evidence type="ECO:0000313" key="9">
    <source>
        <dbReference type="Proteomes" id="UP000029857"/>
    </source>
</evidence>
<dbReference type="Proteomes" id="UP000029857">
    <property type="component" value="Unassembled WGS sequence"/>
</dbReference>
<proteinExistence type="inferred from homology"/>
<dbReference type="GO" id="GO:0042121">
    <property type="term" value="P:alginic acid biosynthetic process"/>
    <property type="evidence" value="ECO:0007669"/>
    <property type="project" value="InterPro"/>
</dbReference>